<sequence>MKVLVVEDDLEIQALINYYFTKEGYKVTVASDGLEGLKYLKKDKHELIILDLMLPNLDGINFTKIVKEMEDEYGSPYIIMLTAKTEVEDVLKGLEIGADDYMKKPFDPRELLLRGRKLLNQQEKNKKIRNRFVDLEIDEDKHLVTNNGEEVELSKKEYDLLLLLVKNKGIVVSREKILDKVWGSNYYSGDRTVDVYISKLREKIPFLTECIKTVKGVGYRLEEKK</sequence>
<gene>
    <name evidence="8" type="ORF">RFV38_10740</name>
</gene>
<keyword evidence="3 5" id="KW-0238">DNA-binding</keyword>
<dbReference type="PANTHER" id="PTHR48111">
    <property type="entry name" value="REGULATOR OF RPOS"/>
    <property type="match status" value="1"/>
</dbReference>
<dbReference type="Pfam" id="PF00486">
    <property type="entry name" value="Trans_reg_C"/>
    <property type="match status" value="1"/>
</dbReference>
<dbReference type="InterPro" id="IPR036388">
    <property type="entry name" value="WH-like_DNA-bd_sf"/>
</dbReference>
<dbReference type="Gene3D" id="1.10.10.10">
    <property type="entry name" value="Winged helix-like DNA-binding domain superfamily/Winged helix DNA-binding domain"/>
    <property type="match status" value="1"/>
</dbReference>
<feature type="DNA-binding region" description="OmpR/PhoB-type" evidence="5">
    <location>
        <begin position="127"/>
        <end position="223"/>
    </location>
</feature>
<keyword evidence="9" id="KW-1185">Reference proteome</keyword>
<dbReference type="Gene3D" id="6.10.250.690">
    <property type="match status" value="1"/>
</dbReference>
<dbReference type="SMART" id="SM00862">
    <property type="entry name" value="Trans_reg_C"/>
    <property type="match status" value="1"/>
</dbReference>
<dbReference type="PROSITE" id="PS50110">
    <property type="entry name" value="RESPONSE_REGULATORY"/>
    <property type="match status" value="1"/>
</dbReference>
<dbReference type="Pfam" id="PF00072">
    <property type="entry name" value="Response_reg"/>
    <property type="match status" value="1"/>
</dbReference>
<name>A0ABU4WEH8_9FUSO</name>
<evidence type="ECO:0000313" key="8">
    <source>
        <dbReference type="EMBL" id="MDX8336966.1"/>
    </source>
</evidence>
<dbReference type="PANTHER" id="PTHR48111:SF40">
    <property type="entry name" value="PHOSPHATE REGULON TRANSCRIPTIONAL REGULATORY PROTEIN PHOB"/>
    <property type="match status" value="1"/>
</dbReference>
<feature type="modified residue" description="4-aspartylphosphate" evidence="4">
    <location>
        <position position="51"/>
    </location>
</feature>
<comment type="caution">
    <text evidence="8">The sequence shown here is derived from an EMBL/GenBank/DDBJ whole genome shotgun (WGS) entry which is preliminary data.</text>
</comment>
<dbReference type="InterPro" id="IPR039420">
    <property type="entry name" value="WalR-like"/>
</dbReference>
<dbReference type="PROSITE" id="PS51755">
    <property type="entry name" value="OMPR_PHOB"/>
    <property type="match status" value="1"/>
</dbReference>
<dbReference type="InterPro" id="IPR001789">
    <property type="entry name" value="Sig_transdc_resp-reg_receiver"/>
</dbReference>
<proteinExistence type="predicted"/>
<dbReference type="Proteomes" id="UP001279681">
    <property type="component" value="Unassembled WGS sequence"/>
</dbReference>
<feature type="domain" description="Response regulatory" evidence="6">
    <location>
        <begin position="2"/>
        <end position="119"/>
    </location>
</feature>
<dbReference type="EMBL" id="JAVIKH010000017">
    <property type="protein sequence ID" value="MDX8336966.1"/>
    <property type="molecule type" value="Genomic_DNA"/>
</dbReference>
<keyword evidence="1 4" id="KW-0597">Phosphoprotein</keyword>
<reference evidence="9" key="1">
    <citation type="submission" date="2023-07" db="EMBL/GenBank/DDBJ databases">
        <authorList>
            <person name="Colorado M.A."/>
            <person name="Villamil L.M."/>
            <person name="Melo J.F."/>
            <person name="Rodriguez J.A."/>
            <person name="Ruiz R.Y."/>
        </authorList>
    </citation>
    <scope>NUCLEOTIDE SEQUENCE [LARGE SCALE GENOMIC DNA]</scope>
    <source>
        <strain evidence="9">C33</strain>
    </source>
</reference>
<evidence type="ECO:0000256" key="4">
    <source>
        <dbReference type="PROSITE-ProRule" id="PRU00169"/>
    </source>
</evidence>
<dbReference type="SMART" id="SM00448">
    <property type="entry name" value="REC"/>
    <property type="match status" value="1"/>
</dbReference>
<organism evidence="8 9">
    <name type="scientific">Candidatus Cetobacterium colombiensis</name>
    <dbReference type="NCBI Taxonomy" id="3073100"/>
    <lineage>
        <taxon>Bacteria</taxon>
        <taxon>Fusobacteriati</taxon>
        <taxon>Fusobacteriota</taxon>
        <taxon>Fusobacteriia</taxon>
        <taxon>Fusobacteriales</taxon>
        <taxon>Fusobacteriaceae</taxon>
        <taxon>Cetobacterium</taxon>
    </lineage>
</organism>
<evidence type="ECO:0000259" key="6">
    <source>
        <dbReference type="PROSITE" id="PS50110"/>
    </source>
</evidence>
<dbReference type="CDD" id="cd00383">
    <property type="entry name" value="trans_reg_C"/>
    <property type="match status" value="1"/>
</dbReference>
<evidence type="ECO:0000256" key="3">
    <source>
        <dbReference type="ARBA" id="ARBA00023125"/>
    </source>
</evidence>
<evidence type="ECO:0000256" key="5">
    <source>
        <dbReference type="PROSITE-ProRule" id="PRU01091"/>
    </source>
</evidence>
<dbReference type="InterPro" id="IPR011006">
    <property type="entry name" value="CheY-like_superfamily"/>
</dbReference>
<dbReference type="Gene3D" id="3.40.50.2300">
    <property type="match status" value="1"/>
</dbReference>
<evidence type="ECO:0000313" key="9">
    <source>
        <dbReference type="Proteomes" id="UP001279681"/>
    </source>
</evidence>
<evidence type="ECO:0000256" key="2">
    <source>
        <dbReference type="ARBA" id="ARBA00023012"/>
    </source>
</evidence>
<evidence type="ECO:0000256" key="1">
    <source>
        <dbReference type="ARBA" id="ARBA00022553"/>
    </source>
</evidence>
<dbReference type="SUPFAM" id="SSF52172">
    <property type="entry name" value="CheY-like"/>
    <property type="match status" value="1"/>
</dbReference>
<evidence type="ECO:0000259" key="7">
    <source>
        <dbReference type="PROSITE" id="PS51755"/>
    </source>
</evidence>
<feature type="domain" description="OmpR/PhoB-type" evidence="7">
    <location>
        <begin position="127"/>
        <end position="223"/>
    </location>
</feature>
<dbReference type="InterPro" id="IPR001867">
    <property type="entry name" value="OmpR/PhoB-type_DNA-bd"/>
</dbReference>
<dbReference type="RefSeq" id="WP_320314320.1">
    <property type="nucleotide sequence ID" value="NZ_JAVIKH010000017.1"/>
</dbReference>
<keyword evidence="2" id="KW-0902">Two-component regulatory system</keyword>
<protein>
    <submittedName>
        <fullName evidence="8">Response regulator transcription factor</fullName>
    </submittedName>
</protein>
<accession>A0ABU4WEH8</accession>